<accession>A0A3E4LDQ8</accession>
<evidence type="ECO:0000313" key="10">
    <source>
        <dbReference type="EMBL" id="RHK65578.1"/>
    </source>
</evidence>
<dbReference type="EMBL" id="QSGQ01000001">
    <property type="protein sequence ID" value="RHB42942.1"/>
    <property type="molecule type" value="Genomic_DNA"/>
</dbReference>
<dbReference type="EMBL" id="QRNS01000003">
    <property type="protein sequence ID" value="RHK65578.1"/>
    <property type="molecule type" value="Genomic_DNA"/>
</dbReference>
<dbReference type="RefSeq" id="WP_117612745.1">
    <property type="nucleotide sequence ID" value="NZ_CP173381.1"/>
</dbReference>
<comment type="similarity">
    <text evidence="1">Belongs to the UPF0237 family.</text>
</comment>
<dbReference type="EMBL" id="QSVQ01000001">
    <property type="protein sequence ID" value="RGO54956.1"/>
    <property type="molecule type" value="Genomic_DNA"/>
</dbReference>
<dbReference type="Pfam" id="PF13740">
    <property type="entry name" value="ACT_6"/>
    <property type="match status" value="1"/>
</dbReference>
<reference evidence="12 13" key="1">
    <citation type="submission" date="2018-08" db="EMBL/GenBank/DDBJ databases">
        <title>A genome reference for cultivated species of the human gut microbiota.</title>
        <authorList>
            <person name="Zou Y."/>
            <person name="Xue W."/>
            <person name="Luo G."/>
        </authorList>
    </citation>
    <scope>NUCLEOTIDE SEQUENCE [LARGE SCALE GENOMIC DNA]</scope>
    <source>
        <strain evidence="6 14">AF19-4AC</strain>
        <strain evidence="5 19">AF21-25</strain>
        <strain evidence="11 13">AF36-1BH</strain>
        <strain evidence="10 15">AF42-21</strain>
        <strain evidence="9 18">AM23-7AC</strain>
        <strain evidence="8 16">AM40-15AC</strain>
        <strain evidence="7 17">AM46-16</strain>
        <strain evidence="4 12">OM02-12</strain>
    </source>
</reference>
<dbReference type="AlphaFoldDB" id="A0A3E4LDQ8"/>
<dbReference type="NCBIfam" id="NF001220">
    <property type="entry name" value="PRK00194.1"/>
    <property type="match status" value="1"/>
</dbReference>
<dbReference type="PANTHER" id="PTHR34875">
    <property type="entry name" value="UPF0237 PROTEIN MJ1558"/>
    <property type="match status" value="1"/>
</dbReference>
<dbReference type="InterPro" id="IPR022986">
    <property type="entry name" value="UPF0237_ACT"/>
</dbReference>
<dbReference type="EMBL" id="QRWH01000002">
    <property type="protein sequence ID" value="RGT11365.1"/>
    <property type="molecule type" value="Genomic_DNA"/>
</dbReference>
<evidence type="ECO:0000313" key="4">
    <source>
        <dbReference type="EMBL" id="RGO54956.1"/>
    </source>
</evidence>
<dbReference type="EMBL" id="JABAFX010000003">
    <property type="protein sequence ID" value="NME56277.1"/>
    <property type="molecule type" value="Genomic_DNA"/>
</dbReference>
<evidence type="ECO:0000313" key="3">
    <source>
        <dbReference type="EMBL" id="NME56277.1"/>
    </source>
</evidence>
<evidence type="ECO:0000256" key="1">
    <source>
        <dbReference type="HAMAP-Rule" id="MF_01054"/>
    </source>
</evidence>
<evidence type="ECO:0000313" key="15">
    <source>
        <dbReference type="Proteomes" id="UP000284152"/>
    </source>
</evidence>
<dbReference type="Proteomes" id="UP000285981">
    <property type="component" value="Unassembled WGS sequence"/>
</dbReference>
<evidence type="ECO:0000313" key="13">
    <source>
        <dbReference type="Proteomes" id="UP000283325"/>
    </source>
</evidence>
<dbReference type="EMBL" id="QRVU01000045">
    <property type="protein sequence ID" value="RGS69735.1"/>
    <property type="molecule type" value="Genomic_DNA"/>
</dbReference>
<dbReference type="EMBL" id="QSEW01000001">
    <property type="protein sequence ID" value="RHA02311.1"/>
    <property type="molecule type" value="Genomic_DNA"/>
</dbReference>
<dbReference type="InterPro" id="IPR002912">
    <property type="entry name" value="ACT_dom"/>
</dbReference>
<evidence type="ECO:0000313" key="19">
    <source>
        <dbReference type="Proteomes" id="UP000285981"/>
    </source>
</evidence>
<dbReference type="Proteomes" id="UP000284883">
    <property type="component" value="Unassembled WGS sequence"/>
</dbReference>
<dbReference type="Gene3D" id="3.30.70.260">
    <property type="match status" value="1"/>
</dbReference>
<evidence type="ECO:0000313" key="12">
    <source>
        <dbReference type="Proteomes" id="UP000261055"/>
    </source>
</evidence>
<dbReference type="Proteomes" id="UP000283325">
    <property type="component" value="Unassembled WGS sequence"/>
</dbReference>
<dbReference type="Proteomes" id="UP000580130">
    <property type="component" value="Unassembled WGS sequence"/>
</dbReference>
<proteinExistence type="inferred from homology"/>
<sequence>MKKCIITVVGKDKVGIIAGVCQYLSDISVNILNISQTIVEGYFNMMMIVDFTNCTKEIAVVVNEMEELGKTIGVDIHCQREDIFEKMHRL</sequence>
<dbReference type="Proteomes" id="UP000285666">
    <property type="component" value="Unassembled WGS sequence"/>
</dbReference>
<dbReference type="EMBL" id="QRPD01000002">
    <property type="protein sequence ID" value="RHL89932.1"/>
    <property type="molecule type" value="Genomic_DNA"/>
</dbReference>
<comment type="caution">
    <text evidence="10">The sequence shown here is derived from an EMBL/GenBank/DDBJ whole genome shotgun (WGS) entry which is preliminary data.</text>
</comment>
<evidence type="ECO:0000313" key="20">
    <source>
        <dbReference type="Proteomes" id="UP000580130"/>
    </source>
</evidence>
<dbReference type="SUPFAM" id="SSF55021">
    <property type="entry name" value="ACT-like"/>
    <property type="match status" value="1"/>
</dbReference>
<feature type="domain" description="ACT" evidence="2">
    <location>
        <begin position="5"/>
        <end position="79"/>
    </location>
</feature>
<evidence type="ECO:0000259" key="2">
    <source>
        <dbReference type="PROSITE" id="PS51671"/>
    </source>
</evidence>
<organism evidence="10 15">
    <name type="scientific">Dorea formicigenerans</name>
    <dbReference type="NCBI Taxonomy" id="39486"/>
    <lineage>
        <taxon>Bacteria</taxon>
        <taxon>Bacillati</taxon>
        <taxon>Bacillota</taxon>
        <taxon>Clostridia</taxon>
        <taxon>Lachnospirales</taxon>
        <taxon>Lachnospiraceae</taxon>
        <taxon>Dorea</taxon>
    </lineage>
</organism>
<evidence type="ECO:0000313" key="16">
    <source>
        <dbReference type="Proteomes" id="UP000284883"/>
    </source>
</evidence>
<evidence type="ECO:0000313" key="8">
    <source>
        <dbReference type="EMBL" id="RHB42942.1"/>
    </source>
</evidence>
<evidence type="ECO:0000313" key="6">
    <source>
        <dbReference type="EMBL" id="RGT11365.1"/>
    </source>
</evidence>
<dbReference type="InterPro" id="IPR045865">
    <property type="entry name" value="ACT-like_dom_sf"/>
</dbReference>
<evidence type="ECO:0000313" key="7">
    <source>
        <dbReference type="EMBL" id="RHA02311.1"/>
    </source>
</evidence>
<dbReference type="HAMAP" id="MF_01054">
    <property type="entry name" value="UPF0237"/>
    <property type="match status" value="1"/>
</dbReference>
<dbReference type="PROSITE" id="PS51671">
    <property type="entry name" value="ACT"/>
    <property type="match status" value="1"/>
</dbReference>
<dbReference type="CDD" id="cd04872">
    <property type="entry name" value="ACT_1ZPV"/>
    <property type="match status" value="1"/>
</dbReference>
<name>A0A3E4LDQ8_9FIRM</name>
<reference evidence="3 20" key="2">
    <citation type="submission" date="2020-04" db="EMBL/GenBank/DDBJ databases">
        <authorList>
            <person name="Hitch T.C.A."/>
            <person name="Wylensek D."/>
            <person name="Clavel T."/>
        </authorList>
    </citation>
    <scope>NUCLEOTIDE SEQUENCE [LARGE SCALE GENOMIC DNA]</scope>
    <source>
        <strain evidence="3 20">BSM-383-APC-5F</strain>
    </source>
</reference>
<dbReference type="Proteomes" id="UP000261055">
    <property type="component" value="Unassembled WGS sequence"/>
</dbReference>
<dbReference type="Proteomes" id="UP000283630">
    <property type="component" value="Unassembled WGS sequence"/>
</dbReference>
<protein>
    <recommendedName>
        <fullName evidence="1">UPF0237 protein DW054_02660</fullName>
    </recommendedName>
</protein>
<dbReference type="Proteomes" id="UP000284152">
    <property type="component" value="Unassembled WGS sequence"/>
</dbReference>
<dbReference type="PANTHER" id="PTHR34875:SF6">
    <property type="entry name" value="UPF0237 PROTEIN MJ1558"/>
    <property type="match status" value="1"/>
</dbReference>
<evidence type="ECO:0000313" key="5">
    <source>
        <dbReference type="EMBL" id="RGS69735.1"/>
    </source>
</evidence>
<gene>
    <name evidence="10" type="ORF">DW054_02660</name>
    <name evidence="9" type="ORF">DW658_01020</name>
    <name evidence="8" type="ORF">DW885_02710</name>
    <name evidence="7" type="ORF">DW957_01395</name>
    <name evidence="6" type="ORF">DWX53_02890</name>
    <name evidence="5" type="ORF">DWX78_09650</name>
    <name evidence="11" type="ORF">DWZ98_03780</name>
    <name evidence="4" type="ORF">DXB12_01295</name>
    <name evidence="3" type="ORF">HF855_02285</name>
</gene>
<evidence type="ECO:0000313" key="14">
    <source>
        <dbReference type="Proteomes" id="UP000283630"/>
    </source>
</evidence>
<dbReference type="Proteomes" id="UP000284962">
    <property type="component" value="Unassembled WGS sequence"/>
</dbReference>
<evidence type="ECO:0000313" key="11">
    <source>
        <dbReference type="EMBL" id="RHL89932.1"/>
    </source>
</evidence>
<evidence type="ECO:0000313" key="9">
    <source>
        <dbReference type="EMBL" id="RHF80864.1"/>
    </source>
</evidence>
<evidence type="ECO:0000313" key="18">
    <source>
        <dbReference type="Proteomes" id="UP000285666"/>
    </source>
</evidence>
<keyword evidence="12" id="KW-1185">Reference proteome</keyword>
<dbReference type="InterPro" id="IPR050990">
    <property type="entry name" value="UPF0237/GcvR_regulator"/>
</dbReference>
<evidence type="ECO:0000313" key="17">
    <source>
        <dbReference type="Proteomes" id="UP000284962"/>
    </source>
</evidence>
<dbReference type="EMBL" id="QRHN01000001">
    <property type="protein sequence ID" value="RHF80864.1"/>
    <property type="molecule type" value="Genomic_DNA"/>
</dbReference>